<dbReference type="SMART" id="SM00530">
    <property type="entry name" value="HTH_XRE"/>
    <property type="match status" value="1"/>
</dbReference>
<dbReference type="CDD" id="cd00093">
    <property type="entry name" value="HTH_XRE"/>
    <property type="match status" value="1"/>
</dbReference>
<dbReference type="PROSITE" id="PS50943">
    <property type="entry name" value="HTH_CROC1"/>
    <property type="match status" value="1"/>
</dbReference>
<dbReference type="EMBL" id="BMJO01000002">
    <property type="protein sequence ID" value="GGE45781.1"/>
    <property type="molecule type" value="Genomic_DNA"/>
</dbReference>
<evidence type="ECO:0000313" key="3">
    <source>
        <dbReference type="EMBL" id="GGE45781.1"/>
    </source>
</evidence>
<dbReference type="OrthoDB" id="680346at2"/>
<evidence type="ECO:0000313" key="6">
    <source>
        <dbReference type="Proteomes" id="UP000622648"/>
    </source>
</evidence>
<reference evidence="3" key="4">
    <citation type="submission" date="2024-05" db="EMBL/GenBank/DDBJ databases">
        <authorList>
            <person name="Sun Q."/>
            <person name="Zhou Y."/>
        </authorList>
    </citation>
    <scope>NUCLEOTIDE SEQUENCE</scope>
    <source>
        <strain evidence="3">CGMCC 1.15644</strain>
    </source>
</reference>
<sequence length="76" mass="8690">MKGKHKRNERGISILAKNIRRYRKLKLLTIEELSNLIDVDYSQISRMERGLVNPNVSIIFDIAAALNISPGLLLEE</sequence>
<dbReference type="Proteomes" id="UP000295684">
    <property type="component" value="Unassembled WGS sequence"/>
</dbReference>
<dbReference type="SUPFAM" id="SSF47413">
    <property type="entry name" value="lambda repressor-like DNA-binding domains"/>
    <property type="match status" value="1"/>
</dbReference>
<reference evidence="3" key="1">
    <citation type="journal article" date="2014" name="Int. J. Syst. Evol. Microbiol.">
        <title>Complete genome of a new Firmicutes species belonging to the dominant human colonic microbiota ('Ruminococcus bicirculans') reveals two chromosomes and a selective capacity to utilize plant glucans.</title>
        <authorList>
            <consortium name="NISC Comparative Sequencing Program"/>
            <person name="Wegmann U."/>
            <person name="Louis P."/>
            <person name="Goesmann A."/>
            <person name="Henrissat B."/>
            <person name="Duncan S.H."/>
            <person name="Flint H.J."/>
        </authorList>
    </citation>
    <scope>NUCLEOTIDE SEQUENCE</scope>
    <source>
        <strain evidence="3">CGMCC 1.15644</strain>
    </source>
</reference>
<comment type="caution">
    <text evidence="4">The sequence shown here is derived from an EMBL/GenBank/DDBJ whole genome shotgun (WGS) entry which is preliminary data.</text>
</comment>
<dbReference type="InterPro" id="IPR001387">
    <property type="entry name" value="Cro/C1-type_HTH"/>
</dbReference>
<feature type="domain" description="HTH cro/C1-type" evidence="2">
    <location>
        <begin position="19"/>
        <end position="73"/>
    </location>
</feature>
<keyword evidence="1 4" id="KW-0238">DNA-binding</keyword>
<gene>
    <name evidence="4" type="ORF">EV200_104432</name>
    <name evidence="3" type="ORF">GCM10011413_09920</name>
</gene>
<dbReference type="GO" id="GO:0003700">
    <property type="term" value="F:DNA-binding transcription factor activity"/>
    <property type="evidence" value="ECO:0007669"/>
    <property type="project" value="TreeGrafter"/>
</dbReference>
<protein>
    <submittedName>
        <fullName evidence="4">DNA-binding XRE family transcriptional regulator</fullName>
    </submittedName>
</protein>
<reference evidence="4 5" key="3">
    <citation type="submission" date="2019-03" db="EMBL/GenBank/DDBJ databases">
        <title>Genomic Encyclopedia of Type Strains, Phase IV (KMG-IV): sequencing the most valuable type-strain genomes for metagenomic binning, comparative biology and taxonomic classification.</title>
        <authorList>
            <person name="Goeker M."/>
        </authorList>
    </citation>
    <scope>NUCLEOTIDE SEQUENCE [LARGE SCALE GENOMIC DNA]</scope>
    <source>
        <strain evidence="4 5">DSM 103236</strain>
    </source>
</reference>
<dbReference type="Gene3D" id="1.10.260.40">
    <property type="entry name" value="lambda repressor-like DNA-binding domains"/>
    <property type="match status" value="1"/>
</dbReference>
<dbReference type="PANTHER" id="PTHR46797">
    <property type="entry name" value="HTH-TYPE TRANSCRIPTIONAL REGULATOR"/>
    <property type="match status" value="1"/>
</dbReference>
<evidence type="ECO:0000313" key="5">
    <source>
        <dbReference type="Proteomes" id="UP000295684"/>
    </source>
</evidence>
<dbReference type="GO" id="GO:0005829">
    <property type="term" value="C:cytosol"/>
    <property type="evidence" value="ECO:0007669"/>
    <property type="project" value="TreeGrafter"/>
</dbReference>
<reference evidence="6" key="2">
    <citation type="journal article" date="2019" name="Int. J. Syst. Evol. Microbiol.">
        <title>The Global Catalogue of Microorganisms (GCM) 10K type strain sequencing project: providing services to taxonomists for standard genome sequencing and annotation.</title>
        <authorList>
            <consortium name="The Broad Institute Genomics Platform"/>
            <consortium name="The Broad Institute Genome Sequencing Center for Infectious Disease"/>
            <person name="Wu L."/>
            <person name="Ma J."/>
        </authorList>
    </citation>
    <scope>NUCLEOTIDE SEQUENCE [LARGE SCALE GENOMIC DNA]</scope>
    <source>
        <strain evidence="6">CGMCC 1.15644</strain>
    </source>
</reference>
<keyword evidence="6" id="KW-1185">Reference proteome</keyword>
<proteinExistence type="predicted"/>
<evidence type="ECO:0000313" key="4">
    <source>
        <dbReference type="EMBL" id="TCO25394.1"/>
    </source>
</evidence>
<dbReference type="Proteomes" id="UP000622648">
    <property type="component" value="Unassembled WGS sequence"/>
</dbReference>
<dbReference type="PANTHER" id="PTHR46797:SF1">
    <property type="entry name" value="METHYLPHOSPHONATE SYNTHASE"/>
    <property type="match status" value="1"/>
</dbReference>
<name>A0A4R2HDD9_9SPHI</name>
<dbReference type="InterPro" id="IPR010982">
    <property type="entry name" value="Lambda_DNA-bd_dom_sf"/>
</dbReference>
<evidence type="ECO:0000259" key="2">
    <source>
        <dbReference type="PROSITE" id="PS50943"/>
    </source>
</evidence>
<dbReference type="GO" id="GO:0003677">
    <property type="term" value="F:DNA binding"/>
    <property type="evidence" value="ECO:0007669"/>
    <property type="project" value="UniProtKB-KW"/>
</dbReference>
<dbReference type="AlphaFoldDB" id="A0A4R2HDD9"/>
<dbReference type="InterPro" id="IPR050807">
    <property type="entry name" value="TransReg_Diox_bact_type"/>
</dbReference>
<evidence type="ECO:0000256" key="1">
    <source>
        <dbReference type="ARBA" id="ARBA00023125"/>
    </source>
</evidence>
<dbReference type="EMBL" id="SLWO01000004">
    <property type="protein sequence ID" value="TCO25394.1"/>
    <property type="molecule type" value="Genomic_DNA"/>
</dbReference>
<dbReference type="Pfam" id="PF01381">
    <property type="entry name" value="HTH_3"/>
    <property type="match status" value="1"/>
</dbReference>
<accession>A0A4R2HDD9</accession>
<dbReference type="RefSeq" id="WP_132533090.1">
    <property type="nucleotide sequence ID" value="NZ_BMJO01000002.1"/>
</dbReference>
<organism evidence="4 5">
    <name type="scientific">Pedobacter psychrotolerans</name>
    <dbReference type="NCBI Taxonomy" id="1843235"/>
    <lineage>
        <taxon>Bacteria</taxon>
        <taxon>Pseudomonadati</taxon>
        <taxon>Bacteroidota</taxon>
        <taxon>Sphingobacteriia</taxon>
        <taxon>Sphingobacteriales</taxon>
        <taxon>Sphingobacteriaceae</taxon>
        <taxon>Pedobacter</taxon>
    </lineage>
</organism>